<dbReference type="NCBIfam" id="TIGR00688">
    <property type="entry name" value="rarD"/>
    <property type="match status" value="1"/>
</dbReference>
<feature type="transmembrane region" description="Helical" evidence="8">
    <location>
        <begin position="238"/>
        <end position="259"/>
    </location>
</feature>
<dbReference type="Proteomes" id="UP000307790">
    <property type="component" value="Unassembled WGS sequence"/>
</dbReference>
<keyword evidence="7 8" id="KW-0472">Membrane</keyword>
<feature type="transmembrane region" description="Helical" evidence="8">
    <location>
        <begin position="180"/>
        <end position="199"/>
    </location>
</feature>
<evidence type="ECO:0000256" key="7">
    <source>
        <dbReference type="ARBA" id="ARBA00023136"/>
    </source>
</evidence>
<dbReference type="EMBL" id="VCBC01000010">
    <property type="protein sequence ID" value="TLU64662.1"/>
    <property type="molecule type" value="Genomic_DNA"/>
</dbReference>
<feature type="transmembrane region" description="Helical" evidence="8">
    <location>
        <begin position="73"/>
        <end position="93"/>
    </location>
</feature>
<evidence type="ECO:0000313" key="11">
    <source>
        <dbReference type="Proteomes" id="UP000307790"/>
    </source>
</evidence>
<feature type="transmembrane region" description="Helical" evidence="8">
    <location>
        <begin position="12"/>
        <end position="28"/>
    </location>
</feature>
<evidence type="ECO:0000256" key="5">
    <source>
        <dbReference type="ARBA" id="ARBA00022692"/>
    </source>
</evidence>
<evidence type="ECO:0000256" key="1">
    <source>
        <dbReference type="ARBA" id="ARBA00004651"/>
    </source>
</evidence>
<evidence type="ECO:0000259" key="9">
    <source>
        <dbReference type="Pfam" id="PF00892"/>
    </source>
</evidence>
<evidence type="ECO:0000256" key="4">
    <source>
        <dbReference type="ARBA" id="ARBA00022475"/>
    </source>
</evidence>
<keyword evidence="4" id="KW-1003">Cell membrane</keyword>
<organism evidence="10 11">
    <name type="scientific">Thalassotalea litorea</name>
    <dbReference type="NCBI Taxonomy" id="2020715"/>
    <lineage>
        <taxon>Bacteria</taxon>
        <taxon>Pseudomonadati</taxon>
        <taxon>Pseudomonadota</taxon>
        <taxon>Gammaproteobacteria</taxon>
        <taxon>Alteromonadales</taxon>
        <taxon>Colwelliaceae</taxon>
        <taxon>Thalassotalea</taxon>
    </lineage>
</organism>
<dbReference type="RefSeq" id="WP_138320160.1">
    <property type="nucleotide sequence ID" value="NZ_VCBC01000010.1"/>
</dbReference>
<accession>A0A5R9IHA6</accession>
<gene>
    <name evidence="10" type="primary">rarD</name>
    <name evidence="10" type="ORF">FE810_11290</name>
</gene>
<evidence type="ECO:0000256" key="3">
    <source>
        <dbReference type="ARBA" id="ARBA00022448"/>
    </source>
</evidence>
<keyword evidence="5 8" id="KW-0812">Transmembrane</keyword>
<keyword evidence="3" id="KW-0813">Transport</keyword>
<keyword evidence="11" id="KW-1185">Reference proteome</keyword>
<evidence type="ECO:0000256" key="2">
    <source>
        <dbReference type="ARBA" id="ARBA00007362"/>
    </source>
</evidence>
<evidence type="ECO:0000313" key="10">
    <source>
        <dbReference type="EMBL" id="TLU64662.1"/>
    </source>
</evidence>
<comment type="caution">
    <text evidence="10">The sequence shown here is derived from an EMBL/GenBank/DDBJ whole genome shotgun (WGS) entry which is preliminary data.</text>
</comment>
<dbReference type="PANTHER" id="PTHR22911">
    <property type="entry name" value="ACYL-MALONYL CONDENSING ENZYME-RELATED"/>
    <property type="match status" value="1"/>
</dbReference>
<evidence type="ECO:0000256" key="6">
    <source>
        <dbReference type="ARBA" id="ARBA00022989"/>
    </source>
</evidence>
<proteinExistence type="inferred from homology"/>
<feature type="domain" description="EamA" evidence="9">
    <location>
        <begin position="9"/>
        <end position="143"/>
    </location>
</feature>
<keyword evidence="6 8" id="KW-1133">Transmembrane helix</keyword>
<dbReference type="InterPro" id="IPR004626">
    <property type="entry name" value="RarD"/>
</dbReference>
<feature type="transmembrane region" description="Helical" evidence="8">
    <location>
        <begin position="40"/>
        <end position="61"/>
    </location>
</feature>
<feature type="transmembrane region" description="Helical" evidence="8">
    <location>
        <begin position="271"/>
        <end position="289"/>
    </location>
</feature>
<name>A0A5R9IHA6_9GAMM</name>
<sequence>MSEQNQTKSGIINAICAYTIWGLAPIYFKLLQQVSATEILMHRVVWSFLLLVAIIFAMGNWSTVRAVLKQPKTVAWLGLTAVVLAINWLIFIWAVNNDHILEASLGYYINPLFNVALGMIFLGERLSKWQGIAVLLAFTGVAIQLISLGTIPYIALALAASFGIYGLLRKKLMVDSVSGLFIESAWLMPAAMIYWAFFLNTSTSNLLGNEMQLNGLLIAAGLVTTAPLLFFTGAAKRLTLATLGFFQYIGPSIMFVIAITVFHEPLVFEKLITFACIWTALVIYSLDSYRKHRANKKKPRTI</sequence>
<evidence type="ECO:0000256" key="8">
    <source>
        <dbReference type="SAM" id="Phobius"/>
    </source>
</evidence>
<dbReference type="InterPro" id="IPR037185">
    <property type="entry name" value="EmrE-like"/>
</dbReference>
<feature type="transmembrane region" description="Helical" evidence="8">
    <location>
        <begin position="151"/>
        <end position="168"/>
    </location>
</feature>
<protein>
    <submittedName>
        <fullName evidence="10">EamA family transporter RarD</fullName>
    </submittedName>
</protein>
<dbReference type="GO" id="GO:0005886">
    <property type="term" value="C:plasma membrane"/>
    <property type="evidence" value="ECO:0007669"/>
    <property type="project" value="UniProtKB-SubCell"/>
</dbReference>
<comment type="similarity">
    <text evidence="2">Belongs to the EamA transporter family.</text>
</comment>
<dbReference type="AlphaFoldDB" id="A0A5R9IHA6"/>
<dbReference type="OrthoDB" id="369870at2"/>
<dbReference type="InterPro" id="IPR000620">
    <property type="entry name" value="EamA_dom"/>
</dbReference>
<dbReference type="PANTHER" id="PTHR22911:SF137">
    <property type="entry name" value="SOLUTE CARRIER FAMILY 35 MEMBER G2-RELATED"/>
    <property type="match status" value="1"/>
</dbReference>
<feature type="transmembrane region" description="Helical" evidence="8">
    <location>
        <begin position="105"/>
        <end position="122"/>
    </location>
</feature>
<dbReference type="Pfam" id="PF00892">
    <property type="entry name" value="EamA"/>
    <property type="match status" value="1"/>
</dbReference>
<comment type="subcellular location">
    <subcellularLocation>
        <location evidence="1">Cell membrane</location>
        <topology evidence="1">Multi-pass membrane protein</topology>
    </subcellularLocation>
</comment>
<feature type="transmembrane region" description="Helical" evidence="8">
    <location>
        <begin position="211"/>
        <end position="231"/>
    </location>
</feature>
<dbReference type="SUPFAM" id="SSF103481">
    <property type="entry name" value="Multidrug resistance efflux transporter EmrE"/>
    <property type="match status" value="2"/>
</dbReference>
<reference evidence="10 11" key="1">
    <citation type="submission" date="2019-05" db="EMBL/GenBank/DDBJ databases">
        <title>Genome sequences of Thalassotalea litorea 1K03283.</title>
        <authorList>
            <person name="Zhang D."/>
        </authorList>
    </citation>
    <scope>NUCLEOTIDE SEQUENCE [LARGE SCALE GENOMIC DNA]</scope>
    <source>
        <strain evidence="10 11">MCCC 1K03283</strain>
    </source>
</reference>